<dbReference type="InterPro" id="IPR011990">
    <property type="entry name" value="TPR-like_helical_dom_sf"/>
</dbReference>
<reference evidence="2" key="1">
    <citation type="submission" date="2020-10" db="EMBL/GenBank/DDBJ databases">
        <title>Phylogeny of dyella-like bacteria.</title>
        <authorList>
            <person name="Fu J."/>
        </authorList>
    </citation>
    <scope>NUCLEOTIDE SEQUENCE</scope>
    <source>
        <strain evidence="2">DHON07</strain>
    </source>
</reference>
<dbReference type="EMBL" id="JADIKF010000032">
    <property type="protein sequence ID" value="MBM7128225.1"/>
    <property type="molecule type" value="Genomic_DNA"/>
</dbReference>
<dbReference type="Gene3D" id="1.25.40.10">
    <property type="entry name" value="Tetratricopeptide repeat domain"/>
    <property type="match status" value="2"/>
</dbReference>
<evidence type="ECO:0000256" key="1">
    <source>
        <dbReference type="PROSITE-ProRule" id="PRU00339"/>
    </source>
</evidence>
<dbReference type="PANTHER" id="PTHR12558">
    <property type="entry name" value="CELL DIVISION CYCLE 16,23,27"/>
    <property type="match status" value="1"/>
</dbReference>
<dbReference type="Pfam" id="PF13429">
    <property type="entry name" value="TPR_15"/>
    <property type="match status" value="1"/>
</dbReference>
<dbReference type="Pfam" id="PF13759">
    <property type="entry name" value="2OG-FeII_Oxy_5"/>
    <property type="match status" value="1"/>
</dbReference>
<name>A0ABS2KAY1_9GAMM</name>
<dbReference type="Pfam" id="PF14559">
    <property type="entry name" value="TPR_19"/>
    <property type="match status" value="1"/>
</dbReference>
<dbReference type="SMART" id="SM00028">
    <property type="entry name" value="TPR"/>
    <property type="match status" value="5"/>
</dbReference>
<keyword evidence="1" id="KW-0802">TPR repeat</keyword>
<comment type="caution">
    <text evidence="2">The sequence shown here is derived from an EMBL/GenBank/DDBJ whole genome shotgun (WGS) entry which is preliminary data.</text>
</comment>
<dbReference type="Pfam" id="PF13432">
    <property type="entry name" value="TPR_16"/>
    <property type="match status" value="1"/>
</dbReference>
<sequence length="607" mass="66170">MSSPPPELLDTMQHIGGLLKRGDLRGAHDRLQAVVEAHPDYAEALRLLGGVRQSFGETDSAEALLRKAMALDPGWGPTLFTLGELLLQRGRSDEAVPLLKRAAQRMPQAALLLARHYNDRQQPAEALAVAAPLCEAGQLQPDLVTQHVAALSALGRQDEAVALYRRFADAAPDHPAAMHALAIALGAANQHTEAERTARHALNRGHRSAAVYFTQASSLVTLGDFEAAETALRECLRLEPRHLDAHDHLARLVWMRTGDAAQATAALDQTLQGAPGDEALLAAKAAVLQGADDVRGAYACLAAAAARPHASPALLVRAGLAALEFDPATALTLAERALQLSPNATPSRTLLTASLLGIGDARRALEHAELLLSAAPDDQYLIALQTTAWRMLGDARYDVWCNYPQRVRPRRLQAPPAWQDLAGFLADLKRSLQRLHQRHDHPLLFQSLRRGTETTGDLTREQDPVIQALFNAFDAPIRDYLAYIGTGNDPLRRRNRGTYQYNGGWSVRLRSAGYHTNHVHPRGWLSSAFYVDLPEGMAGNATSQEGCLAFGEPGMPTAPPLPVQHVVRPEPGMLVLFPSYFWHGTLPFHSTQTRLTVAFDVVPERER</sequence>
<dbReference type="Gene3D" id="2.60.120.620">
    <property type="entry name" value="q2cbj1_9rhob like domain"/>
    <property type="match status" value="1"/>
</dbReference>
<keyword evidence="3" id="KW-1185">Reference proteome</keyword>
<dbReference type="PANTHER" id="PTHR12558:SF13">
    <property type="entry name" value="CELL DIVISION CYCLE PROTEIN 27 HOMOLOG"/>
    <property type="match status" value="1"/>
</dbReference>
<dbReference type="RefSeq" id="WP_204629839.1">
    <property type="nucleotide sequence ID" value="NZ_BSOC01000010.1"/>
</dbReference>
<feature type="repeat" description="TPR" evidence="1">
    <location>
        <begin position="76"/>
        <end position="109"/>
    </location>
</feature>
<evidence type="ECO:0000313" key="3">
    <source>
        <dbReference type="Proteomes" id="UP001430193"/>
    </source>
</evidence>
<gene>
    <name evidence="2" type="ORF">ISS99_01710</name>
</gene>
<dbReference type="SUPFAM" id="SSF48452">
    <property type="entry name" value="TPR-like"/>
    <property type="match status" value="2"/>
</dbReference>
<proteinExistence type="predicted"/>
<dbReference type="InterPro" id="IPR012668">
    <property type="entry name" value="CHP02466"/>
</dbReference>
<dbReference type="InterPro" id="IPR019734">
    <property type="entry name" value="TPR_rpt"/>
</dbReference>
<accession>A0ABS2KAY1</accession>
<dbReference type="PROSITE" id="PS50005">
    <property type="entry name" value="TPR"/>
    <property type="match status" value="3"/>
</dbReference>
<feature type="repeat" description="TPR" evidence="1">
    <location>
        <begin position="42"/>
        <end position="75"/>
    </location>
</feature>
<organism evidence="2 3">
    <name type="scientific">Dyella mobilis</name>
    <dbReference type="NCBI Taxonomy" id="1849582"/>
    <lineage>
        <taxon>Bacteria</taxon>
        <taxon>Pseudomonadati</taxon>
        <taxon>Pseudomonadota</taxon>
        <taxon>Gammaproteobacteria</taxon>
        <taxon>Lysobacterales</taxon>
        <taxon>Rhodanobacteraceae</taxon>
        <taxon>Dyella</taxon>
    </lineage>
</organism>
<protein>
    <submittedName>
        <fullName evidence="2">Tetratricopeptide repeat protein</fullName>
    </submittedName>
</protein>
<feature type="repeat" description="TPR" evidence="1">
    <location>
        <begin position="209"/>
        <end position="242"/>
    </location>
</feature>
<dbReference type="Proteomes" id="UP001430193">
    <property type="component" value="Unassembled WGS sequence"/>
</dbReference>
<evidence type="ECO:0000313" key="2">
    <source>
        <dbReference type="EMBL" id="MBM7128225.1"/>
    </source>
</evidence>